<dbReference type="EMBL" id="CVRB01000006">
    <property type="protein sequence ID" value="CRK84982.1"/>
    <property type="molecule type" value="Genomic_DNA"/>
</dbReference>
<dbReference type="PANTHER" id="PTHR34975">
    <property type="entry name" value="SPORE GERMINATION PROTEIN A2"/>
    <property type="match status" value="1"/>
</dbReference>
<dbReference type="PANTHER" id="PTHR34975:SF2">
    <property type="entry name" value="SPORE GERMINATION PROTEIN A2"/>
    <property type="match status" value="1"/>
</dbReference>
<feature type="transmembrane region" description="Helical" evidence="8">
    <location>
        <begin position="300"/>
        <end position="318"/>
    </location>
</feature>
<gene>
    <name evidence="9" type="primary">gerXB_3</name>
    <name evidence="9" type="ORF">BN000_05041</name>
</gene>
<sequence length="361" mass="40910">MKASISLLQTALIIILSTGLSNDVIIIPILLDAAKQDAWISVLLACACSFAWIALLYTGIIKIRNQHLFEWLKQAYPPIVGHFLTIIASAYLFVLCVVTVKDTVHWIQTTFSTNTPIFMLTFVLVLICTINAFLGIHSLANTAGVLFPFVILLSFFVMVANIPHKDYSYLEPSLFHGIQPVWNGTLYVAAGFIEVILILFLQHHIRSSISYRSLGFIVLVLMGLTIGSLIDAIVEFGPDEAAKLRFPVYEEWRLVTIGRYIEHIDFLSIYQWFCGAFLRISLMMYLLIDIFNIQKKRKRVMALGFIFLLIVGICIIPFEDQSYLNLLSTYLLPLSVWGMFIFSLIVVILINLAYRRGKLIS</sequence>
<evidence type="ECO:0000256" key="1">
    <source>
        <dbReference type="ARBA" id="ARBA00004141"/>
    </source>
</evidence>
<proteinExistence type="inferred from homology"/>
<evidence type="ECO:0000256" key="2">
    <source>
        <dbReference type="ARBA" id="ARBA00007998"/>
    </source>
</evidence>
<accession>A0A0U1P4H3</accession>
<protein>
    <submittedName>
        <fullName evidence="9">Spore germination protein GerXB</fullName>
    </submittedName>
</protein>
<evidence type="ECO:0000256" key="8">
    <source>
        <dbReference type="SAM" id="Phobius"/>
    </source>
</evidence>
<dbReference type="RefSeq" id="WP_245640551.1">
    <property type="nucleotide sequence ID" value="NZ_CVRB01000006.1"/>
</dbReference>
<dbReference type="STRING" id="1499688.BN000_05041"/>
<name>A0A0U1P4H3_9BACI</name>
<evidence type="ECO:0000256" key="5">
    <source>
        <dbReference type="ARBA" id="ARBA00022692"/>
    </source>
</evidence>
<evidence type="ECO:0000256" key="6">
    <source>
        <dbReference type="ARBA" id="ARBA00022989"/>
    </source>
</evidence>
<keyword evidence="7 8" id="KW-0472">Membrane</keyword>
<reference evidence="10" key="1">
    <citation type="submission" date="2015-05" db="EMBL/GenBank/DDBJ databases">
        <authorList>
            <person name="Urmite Genomes"/>
        </authorList>
    </citation>
    <scope>NUCLEOTIDE SEQUENCE [LARGE SCALE GENOMIC DNA]</scope>
    <source>
        <strain evidence="10">LF1</strain>
    </source>
</reference>
<evidence type="ECO:0000313" key="9">
    <source>
        <dbReference type="EMBL" id="CRK84982.1"/>
    </source>
</evidence>
<dbReference type="InterPro" id="IPR004761">
    <property type="entry name" value="Spore_GerAB"/>
</dbReference>
<evidence type="ECO:0000256" key="4">
    <source>
        <dbReference type="ARBA" id="ARBA00022544"/>
    </source>
</evidence>
<comment type="similarity">
    <text evidence="2">Belongs to the amino acid-polyamine-organocation (APC) superfamily. Spore germination protein (SGP) (TC 2.A.3.9) family.</text>
</comment>
<feature type="transmembrane region" description="Helical" evidence="8">
    <location>
        <begin position="182"/>
        <end position="201"/>
    </location>
</feature>
<evidence type="ECO:0000256" key="3">
    <source>
        <dbReference type="ARBA" id="ARBA00022448"/>
    </source>
</evidence>
<dbReference type="AlphaFoldDB" id="A0A0U1P4H3"/>
<dbReference type="GO" id="GO:0016020">
    <property type="term" value="C:membrane"/>
    <property type="evidence" value="ECO:0007669"/>
    <property type="project" value="UniProtKB-SubCell"/>
</dbReference>
<comment type="subcellular location">
    <subcellularLocation>
        <location evidence="1">Membrane</location>
        <topology evidence="1">Multi-pass membrane protein</topology>
    </subcellularLocation>
</comment>
<organism evidence="9 10">
    <name type="scientific">Neobacillus massiliamazoniensis</name>
    <dbReference type="NCBI Taxonomy" id="1499688"/>
    <lineage>
        <taxon>Bacteria</taxon>
        <taxon>Bacillati</taxon>
        <taxon>Bacillota</taxon>
        <taxon>Bacilli</taxon>
        <taxon>Bacillales</taxon>
        <taxon>Bacillaceae</taxon>
        <taxon>Neobacillus</taxon>
    </lineage>
</organism>
<keyword evidence="4" id="KW-0309">Germination</keyword>
<dbReference type="Pfam" id="PF03845">
    <property type="entry name" value="Spore_permease"/>
    <property type="match status" value="1"/>
</dbReference>
<dbReference type="Proteomes" id="UP000199087">
    <property type="component" value="Unassembled WGS sequence"/>
</dbReference>
<keyword evidence="6 8" id="KW-1133">Transmembrane helix</keyword>
<evidence type="ECO:0000313" key="10">
    <source>
        <dbReference type="Proteomes" id="UP000199087"/>
    </source>
</evidence>
<keyword evidence="5 8" id="KW-0812">Transmembrane</keyword>
<feature type="transmembrane region" description="Helical" evidence="8">
    <location>
        <begin position="213"/>
        <end position="234"/>
    </location>
</feature>
<feature type="transmembrane region" description="Helical" evidence="8">
    <location>
        <begin position="143"/>
        <end position="162"/>
    </location>
</feature>
<feature type="transmembrane region" description="Helical" evidence="8">
    <location>
        <begin position="37"/>
        <end position="58"/>
    </location>
</feature>
<keyword evidence="10" id="KW-1185">Reference proteome</keyword>
<feature type="transmembrane region" description="Helical" evidence="8">
    <location>
        <begin position="79"/>
        <end position="100"/>
    </location>
</feature>
<feature type="transmembrane region" description="Helical" evidence="8">
    <location>
        <begin position="115"/>
        <end position="136"/>
    </location>
</feature>
<evidence type="ECO:0000256" key="7">
    <source>
        <dbReference type="ARBA" id="ARBA00023136"/>
    </source>
</evidence>
<feature type="transmembrane region" description="Helical" evidence="8">
    <location>
        <begin position="269"/>
        <end position="288"/>
    </location>
</feature>
<dbReference type="NCBIfam" id="TIGR00912">
    <property type="entry name" value="2A0309"/>
    <property type="match status" value="1"/>
</dbReference>
<dbReference type="GO" id="GO:0009847">
    <property type="term" value="P:spore germination"/>
    <property type="evidence" value="ECO:0007669"/>
    <property type="project" value="InterPro"/>
</dbReference>
<keyword evidence="3" id="KW-0813">Transport</keyword>
<feature type="transmembrane region" description="Helical" evidence="8">
    <location>
        <begin position="330"/>
        <end position="354"/>
    </location>
</feature>